<name>A0A1S2Y9D5_CICAR</name>
<dbReference type="PANTHER" id="PTHR31618">
    <property type="entry name" value="MECHANOSENSITIVE ION CHANNEL PROTEIN 5"/>
    <property type="match status" value="1"/>
</dbReference>
<keyword evidence="7 9" id="KW-0472">Membrane</keyword>
<feature type="region of interest" description="Disordered" evidence="10">
    <location>
        <begin position="27"/>
        <end position="90"/>
    </location>
</feature>
<dbReference type="KEGG" id="cam:101502566"/>
<dbReference type="GeneID" id="101502566"/>
<dbReference type="SUPFAM" id="SSF50182">
    <property type="entry name" value="Sm-like ribonucleoproteins"/>
    <property type="match status" value="1"/>
</dbReference>
<evidence type="ECO:0000256" key="11">
    <source>
        <dbReference type="SAM" id="Phobius"/>
    </source>
</evidence>
<evidence type="ECO:0000256" key="2">
    <source>
        <dbReference type="ARBA" id="ARBA00008017"/>
    </source>
</evidence>
<evidence type="ECO:0000256" key="3">
    <source>
        <dbReference type="ARBA" id="ARBA00022448"/>
    </source>
</evidence>
<dbReference type="STRING" id="3827.A0A1S2Y9D5"/>
<feature type="transmembrane region" description="Helical" evidence="11">
    <location>
        <begin position="241"/>
        <end position="269"/>
    </location>
</feature>
<dbReference type="GO" id="GO:0005886">
    <property type="term" value="C:plasma membrane"/>
    <property type="evidence" value="ECO:0007669"/>
    <property type="project" value="UniProtKB-UniRule"/>
</dbReference>
<dbReference type="GO" id="GO:0050982">
    <property type="term" value="P:detection of mechanical stimulus"/>
    <property type="evidence" value="ECO:0007669"/>
    <property type="project" value="TreeGrafter"/>
</dbReference>
<dbReference type="InterPro" id="IPR023408">
    <property type="entry name" value="MscS_beta-dom_sf"/>
</dbReference>
<feature type="transmembrane region" description="Helical" evidence="11">
    <location>
        <begin position="208"/>
        <end position="229"/>
    </location>
</feature>
<evidence type="ECO:0000256" key="4">
    <source>
        <dbReference type="ARBA" id="ARBA00022692"/>
    </source>
</evidence>
<evidence type="ECO:0000256" key="1">
    <source>
        <dbReference type="ARBA" id="ARBA00004141"/>
    </source>
</evidence>
<feature type="transmembrane region" description="Helical" evidence="11">
    <location>
        <begin position="555"/>
        <end position="575"/>
    </location>
</feature>
<evidence type="ECO:0000313" key="15">
    <source>
        <dbReference type="RefSeq" id="XP_027190353.1"/>
    </source>
</evidence>
<keyword evidence="4 11" id="KW-0812">Transmembrane</keyword>
<accession>A0A1S2Y9D5</accession>
<dbReference type="RefSeq" id="XP_004501436.1">
    <property type="nucleotide sequence ID" value="XM_004501379.3"/>
</dbReference>
<dbReference type="PIRSF" id="PIRSF017209">
    <property type="entry name" value="Memb_At2g17000_prd"/>
    <property type="match status" value="1"/>
</dbReference>
<evidence type="ECO:0000313" key="14">
    <source>
        <dbReference type="RefSeq" id="XP_004501436.1"/>
    </source>
</evidence>
<evidence type="ECO:0000256" key="9">
    <source>
        <dbReference type="PIRNR" id="PIRNR017209"/>
    </source>
</evidence>
<dbReference type="PaxDb" id="3827-XP_004501436.1"/>
<dbReference type="InterPro" id="IPR006685">
    <property type="entry name" value="MscS_channel_2nd"/>
</dbReference>
<keyword evidence="6" id="KW-0406">Ion transport</keyword>
<dbReference type="Pfam" id="PF00924">
    <property type="entry name" value="MS_channel_2nd"/>
    <property type="match status" value="1"/>
</dbReference>
<evidence type="ECO:0000256" key="7">
    <source>
        <dbReference type="ARBA" id="ARBA00023136"/>
    </source>
</evidence>
<gene>
    <name evidence="14 15" type="primary">LOC101502566</name>
</gene>
<comment type="similarity">
    <text evidence="2 9">Belongs to the MscS (TC 1.A.23) family.</text>
</comment>
<evidence type="ECO:0000259" key="12">
    <source>
        <dbReference type="Pfam" id="PF00924"/>
    </source>
</evidence>
<comment type="subcellular location">
    <subcellularLocation>
        <location evidence="1">Membrane</location>
        <topology evidence="1">Multi-pass membrane protein</topology>
    </subcellularLocation>
</comment>
<evidence type="ECO:0000313" key="13">
    <source>
        <dbReference type="Proteomes" id="UP000087171"/>
    </source>
</evidence>
<dbReference type="GO" id="GO:0008381">
    <property type="term" value="F:mechanosensitive monoatomic ion channel activity"/>
    <property type="evidence" value="ECO:0007669"/>
    <property type="project" value="TreeGrafter"/>
</dbReference>
<dbReference type="InterPro" id="IPR016688">
    <property type="entry name" value="MscS-like_plants/fungi"/>
</dbReference>
<dbReference type="GO" id="GO:0006820">
    <property type="term" value="P:monoatomic anion transport"/>
    <property type="evidence" value="ECO:0007669"/>
    <property type="project" value="TreeGrafter"/>
</dbReference>
<protein>
    <recommendedName>
        <fullName evidence="9">Mechanosensitive ion channel protein</fullName>
    </recommendedName>
</protein>
<keyword evidence="8" id="KW-0407">Ion channel</keyword>
<evidence type="ECO:0000256" key="10">
    <source>
        <dbReference type="SAM" id="MobiDB-lite"/>
    </source>
</evidence>
<sequence length="780" mass="89021">MDGNKHQGGEVSMMEKKREVVVAISNVGGENHDHDHEHEHEHEHNHDHELKGFESSPHFVSKSPPFNSASPEIRFIPSPNKPPKIPSTNANLTTRKSLARSMYSKPKSRFGEQPYPNDGTILEESVTCSTLQEQLAFSSPYRNSFNKASQSPNNKSGTVNRTVSITSVVTPKTPLMASPGPAGEDPDEIIYRKVEFSKGKRKRLKTKVLIELFMFAFITSSLLASLTVAELKRTKIWSLGLWRWCMLVMVTFCGMLVTKWFMHIVVFLIEMNFLLKKKVLYFVHGLKKCVQVFIWISSVLLTWVLFINRGVQRSKLASKILDGVTWTLVSLLIGGFLWVIKTLLLKILASNFHVKSFFDRIQESIFHQYLLQTLSGPPLMEEAEKFGRSQSISHFSFRSTTGKGSTKKEVIDMAKLHKMKQEKVSAWTMKILVDAVMNSRLSTISNSLDESFYDGEPEQTDKEITNEMEATAAAYYIFRNVAASPSCTDIDEDELRRFLIKEEVPFVFPLLAQSETGLITRKSLADWVLKVYQERKALAHALSDTKTAVKQLNKLVTGVIVVVTIVVWLLLMEIATTKVLVFLSSQLVLAAFMFGNTCKNIFEAIIFVFVMHPFDVGDRCVIDGVELLVEEMNILTTVFLKLNNEKVYYPNSVLATKPISNYYRSPNMVDNVHFSIDFTTPAEKIGALKEKVKRYLERNPQYWYPNFGLVVNEIENVNKIKMGLFVTHTMNFQEFGEKTKRRSELVMEVKKIFEELNIRYNLIPQGVHVRHMEHDSNLLK</sequence>
<feature type="domain" description="Mechanosensitive ion channel MscS" evidence="12">
    <location>
        <begin position="597"/>
        <end position="663"/>
    </location>
</feature>
<dbReference type="RefSeq" id="XP_027190353.1">
    <property type="nucleotide sequence ID" value="XM_027334552.1"/>
</dbReference>
<dbReference type="OrthoDB" id="544685at2759"/>
<evidence type="ECO:0000256" key="8">
    <source>
        <dbReference type="ARBA" id="ARBA00023303"/>
    </source>
</evidence>
<proteinExistence type="inferred from homology"/>
<dbReference type="eggNOG" id="KOG4629">
    <property type="taxonomic scope" value="Eukaryota"/>
</dbReference>
<dbReference type="InterPro" id="IPR010920">
    <property type="entry name" value="LSM_dom_sf"/>
</dbReference>
<keyword evidence="5 11" id="KW-1133">Transmembrane helix</keyword>
<feature type="transmembrane region" description="Helical" evidence="11">
    <location>
        <begin position="326"/>
        <end position="348"/>
    </location>
</feature>
<dbReference type="FunFam" id="2.30.30.60:FF:000003">
    <property type="entry name" value="Predicted mechanosensitive ion channel"/>
    <property type="match status" value="1"/>
</dbReference>
<reference evidence="13" key="1">
    <citation type="journal article" date="2013" name="Nat. Biotechnol.">
        <title>Draft genome sequence of chickpea (Cicer arietinum) provides a resource for trait improvement.</title>
        <authorList>
            <person name="Varshney R.K."/>
            <person name="Song C."/>
            <person name="Saxena R.K."/>
            <person name="Azam S."/>
            <person name="Yu S."/>
            <person name="Sharpe A.G."/>
            <person name="Cannon S."/>
            <person name="Baek J."/>
            <person name="Rosen B.D."/>
            <person name="Tar'an B."/>
            <person name="Millan T."/>
            <person name="Zhang X."/>
            <person name="Ramsay L.D."/>
            <person name="Iwata A."/>
            <person name="Wang Y."/>
            <person name="Nelson W."/>
            <person name="Farmer A.D."/>
            <person name="Gaur P.M."/>
            <person name="Soderlund C."/>
            <person name="Penmetsa R.V."/>
            <person name="Xu C."/>
            <person name="Bharti A.K."/>
            <person name="He W."/>
            <person name="Winter P."/>
            <person name="Zhao S."/>
            <person name="Hane J.K."/>
            <person name="Carrasquilla-Garcia N."/>
            <person name="Condie J.A."/>
            <person name="Upadhyaya H.D."/>
            <person name="Luo M.C."/>
            <person name="Thudi M."/>
            <person name="Gowda C.L."/>
            <person name="Singh N.P."/>
            <person name="Lichtenzveig J."/>
            <person name="Gali K.K."/>
            <person name="Rubio J."/>
            <person name="Nadarajan N."/>
            <person name="Dolezel J."/>
            <person name="Bansal K.C."/>
            <person name="Xu X."/>
            <person name="Edwards D."/>
            <person name="Zhang G."/>
            <person name="Kahl G."/>
            <person name="Gil J."/>
            <person name="Singh K.B."/>
            <person name="Datta S.K."/>
            <person name="Jackson S.A."/>
            <person name="Wang J."/>
            <person name="Cook D.R."/>
        </authorList>
    </citation>
    <scope>NUCLEOTIDE SEQUENCE [LARGE SCALE GENOMIC DNA]</scope>
    <source>
        <strain evidence="13">cv. CDC Frontier</strain>
    </source>
</reference>
<dbReference type="PANTHER" id="PTHR31618:SF20">
    <property type="entry name" value="MECHANOSENSITIVE ION CHANNEL PROTEIN 10"/>
    <property type="match status" value="1"/>
</dbReference>
<dbReference type="Proteomes" id="UP000087171">
    <property type="component" value="Chromosome Ca5"/>
</dbReference>
<feature type="transmembrane region" description="Helical" evidence="11">
    <location>
        <begin position="289"/>
        <end position="306"/>
    </location>
</feature>
<dbReference type="Gene3D" id="2.30.30.60">
    <property type="match status" value="1"/>
</dbReference>
<feature type="transmembrane region" description="Helical" evidence="11">
    <location>
        <begin position="587"/>
        <end position="610"/>
    </location>
</feature>
<evidence type="ECO:0000256" key="6">
    <source>
        <dbReference type="ARBA" id="ARBA00023065"/>
    </source>
</evidence>
<reference evidence="14 15" key="2">
    <citation type="submission" date="2025-04" db="UniProtKB">
        <authorList>
            <consortium name="RefSeq"/>
        </authorList>
    </citation>
    <scope>IDENTIFICATION</scope>
    <source>
        <tissue evidence="14 15">Etiolated seedlings</tissue>
    </source>
</reference>
<keyword evidence="13" id="KW-1185">Reference proteome</keyword>
<dbReference type="AlphaFoldDB" id="A0A1S2Y9D5"/>
<keyword evidence="3" id="KW-0813">Transport</keyword>
<feature type="compositionally biased region" description="Basic and acidic residues" evidence="10">
    <location>
        <begin position="30"/>
        <end position="52"/>
    </location>
</feature>
<evidence type="ECO:0000256" key="5">
    <source>
        <dbReference type="ARBA" id="ARBA00022989"/>
    </source>
</evidence>
<organism evidence="13 14">
    <name type="scientific">Cicer arietinum</name>
    <name type="common">Chickpea</name>
    <name type="synonym">Garbanzo</name>
    <dbReference type="NCBI Taxonomy" id="3827"/>
    <lineage>
        <taxon>Eukaryota</taxon>
        <taxon>Viridiplantae</taxon>
        <taxon>Streptophyta</taxon>
        <taxon>Embryophyta</taxon>
        <taxon>Tracheophyta</taxon>
        <taxon>Spermatophyta</taxon>
        <taxon>Magnoliopsida</taxon>
        <taxon>eudicotyledons</taxon>
        <taxon>Gunneridae</taxon>
        <taxon>Pentapetalae</taxon>
        <taxon>rosids</taxon>
        <taxon>fabids</taxon>
        <taxon>Fabales</taxon>
        <taxon>Fabaceae</taxon>
        <taxon>Papilionoideae</taxon>
        <taxon>50 kb inversion clade</taxon>
        <taxon>NPAAA clade</taxon>
        <taxon>Hologalegina</taxon>
        <taxon>IRL clade</taxon>
        <taxon>Cicereae</taxon>
        <taxon>Cicer</taxon>
    </lineage>
</organism>